<feature type="transmembrane region" description="Helical" evidence="8">
    <location>
        <begin position="415"/>
        <end position="432"/>
    </location>
</feature>
<evidence type="ECO:0000256" key="7">
    <source>
        <dbReference type="ARBA" id="ARBA00023136"/>
    </source>
</evidence>
<feature type="transmembrane region" description="Helical" evidence="8">
    <location>
        <begin position="385"/>
        <end position="403"/>
    </location>
</feature>
<organism evidence="9 10">
    <name type="scientific">Candidatus Babela massiliensis</name>
    <dbReference type="NCBI Taxonomy" id="673862"/>
    <lineage>
        <taxon>Bacteria</taxon>
        <taxon>Candidatus Babelota</taxon>
        <taxon>Candidatus Babeliae</taxon>
        <taxon>Candidatus Babeliales</taxon>
        <taxon>Candidatus Babeliaceae</taxon>
        <taxon>Candidatus Babela</taxon>
    </lineage>
</organism>
<dbReference type="Pfam" id="PF01235">
    <property type="entry name" value="Na_Ala_symp"/>
    <property type="match status" value="1"/>
</dbReference>
<accession>V6DI43</accession>
<keyword evidence="3 8" id="KW-0813">Transport</keyword>
<dbReference type="NCBIfam" id="TIGR00835">
    <property type="entry name" value="agcS"/>
    <property type="match status" value="1"/>
</dbReference>
<feature type="transmembrane region" description="Helical" evidence="8">
    <location>
        <begin position="147"/>
        <end position="168"/>
    </location>
</feature>
<name>V6DI43_9BACT</name>
<evidence type="ECO:0000256" key="2">
    <source>
        <dbReference type="ARBA" id="ARBA00009261"/>
    </source>
</evidence>
<evidence type="ECO:0000256" key="3">
    <source>
        <dbReference type="ARBA" id="ARBA00022448"/>
    </source>
</evidence>
<evidence type="ECO:0000256" key="5">
    <source>
        <dbReference type="ARBA" id="ARBA00022692"/>
    </source>
</evidence>
<dbReference type="InterPro" id="IPR001463">
    <property type="entry name" value="Na/Ala_symport"/>
</dbReference>
<dbReference type="AlphaFoldDB" id="V6DI43"/>
<keyword evidence="4 8" id="KW-1003">Cell membrane</keyword>
<dbReference type="GO" id="GO:0005283">
    <property type="term" value="F:amino acid:sodium symporter activity"/>
    <property type="evidence" value="ECO:0007669"/>
    <property type="project" value="InterPro"/>
</dbReference>
<dbReference type="HOGENOM" id="CLU_024867_1_0_7"/>
<protein>
    <submittedName>
        <fullName evidence="9">Na+/alanine symporter</fullName>
    </submittedName>
</protein>
<sequence length="446" mass="48599">MQERICYYVKLLNNLIWDPIVVLFVIVGVVSTIALRFVQFRYFFKSWQLVLAPQEKKKEGDKEDSLSPFQAFVNALSTSIGNGSLAGMATAVHEGGPGAVFWIFVLGIFALPIRFCEVYLSSAYSDSGASVTTGGPMAYLKKVPGGFILPAFYAIFCLLLSFAAGDAVQVNSITCGLKSIINIDSYIIAALLFAFVAYIMLGGAARIIKFSMALVPFKVVIFFVSTLLLLIYHSSALIEAFRIIVISAFEPQAIKGAILGTTMQSAIRYGLSRSVNASEAGLGIAAVFFGSAGNKNPVENGIMSMVSAFISNYLVCFVLALIVVLTGVWNHEATGIALTSEAFATFYGSFANWLITLLSIIFGMSVLVGYAYIGRECWSYLTKGRYLWVYSILYSVLAFFSSIAKVQLVWDSIDLVNAGLIAINLYGILYLMPKIRKAIVEYGNAR</sequence>
<dbReference type="PANTHER" id="PTHR30330:SF3">
    <property type="entry name" value="TRANSCRIPTIONAL REGULATOR, LRP FAMILY"/>
    <property type="match status" value="1"/>
</dbReference>
<feature type="transmembrane region" description="Helical" evidence="8">
    <location>
        <begin position="99"/>
        <end position="120"/>
    </location>
</feature>
<dbReference type="PRINTS" id="PR00175">
    <property type="entry name" value="NAALASMPORT"/>
</dbReference>
<comment type="similarity">
    <text evidence="2 8">Belongs to the alanine or glycine:cation symporter (AGCS) (TC 2.A.25) family.</text>
</comment>
<evidence type="ECO:0000313" key="9">
    <source>
        <dbReference type="EMBL" id="CDK30603.1"/>
    </source>
</evidence>
<gene>
    <name evidence="9" type="primary">alsT_1</name>
    <name evidence="9" type="ORF">BABL1_gene_413</name>
</gene>
<keyword evidence="5 8" id="KW-0812">Transmembrane</keyword>
<keyword evidence="8" id="KW-0769">Symport</keyword>
<evidence type="ECO:0000256" key="1">
    <source>
        <dbReference type="ARBA" id="ARBA00004651"/>
    </source>
</evidence>
<feature type="transmembrane region" description="Helical" evidence="8">
    <location>
        <begin position="180"/>
        <end position="201"/>
    </location>
</feature>
<keyword evidence="10" id="KW-1185">Reference proteome</keyword>
<comment type="subcellular location">
    <subcellularLocation>
        <location evidence="1 8">Cell membrane</location>
        <topology evidence="1 8">Multi-pass membrane protein</topology>
    </subcellularLocation>
</comment>
<proteinExistence type="inferred from homology"/>
<dbReference type="STRING" id="673862.BABL1_gene_413"/>
<dbReference type="Gene3D" id="1.20.1740.10">
    <property type="entry name" value="Amino acid/polyamine transporter I"/>
    <property type="match status" value="1"/>
</dbReference>
<dbReference type="Proteomes" id="UP000018769">
    <property type="component" value="Chromosome I"/>
</dbReference>
<dbReference type="GO" id="GO:0005886">
    <property type="term" value="C:plasma membrane"/>
    <property type="evidence" value="ECO:0007669"/>
    <property type="project" value="UniProtKB-SubCell"/>
</dbReference>
<keyword evidence="7 8" id="KW-0472">Membrane</keyword>
<dbReference type="RefSeq" id="WP_023791994.1">
    <property type="nucleotide sequence ID" value="NC_023003.1"/>
</dbReference>
<evidence type="ECO:0000313" key="10">
    <source>
        <dbReference type="Proteomes" id="UP000018769"/>
    </source>
</evidence>
<dbReference type="EMBL" id="HG793133">
    <property type="protein sequence ID" value="CDK30603.1"/>
    <property type="molecule type" value="Genomic_DNA"/>
</dbReference>
<dbReference type="PANTHER" id="PTHR30330">
    <property type="entry name" value="AGSS FAMILY TRANSPORTER, SODIUM-ALANINE"/>
    <property type="match status" value="1"/>
</dbReference>
<evidence type="ECO:0000256" key="6">
    <source>
        <dbReference type="ARBA" id="ARBA00022989"/>
    </source>
</evidence>
<reference evidence="9 10" key="1">
    <citation type="journal article" date="2015" name="Biol. Direct">
        <title>Babela massiliensis, a representative of a widespread bacterial phylum with unusual adaptations to parasitism in amoebae.</title>
        <authorList>
            <person name="Pagnier I."/>
            <person name="Yutin N."/>
            <person name="Croce O."/>
            <person name="Makarova K.S."/>
            <person name="Wolf Y.I."/>
            <person name="Benamar S."/>
            <person name="Raoult D."/>
            <person name="Koonin E.V."/>
            <person name="La Scola B."/>
        </authorList>
    </citation>
    <scope>NUCLEOTIDE SEQUENCE [LARGE SCALE GENOMIC DNA]</scope>
    <source>
        <strain evidence="10">BABL1</strain>
    </source>
</reference>
<feature type="transmembrane region" description="Helical" evidence="8">
    <location>
        <begin position="350"/>
        <end position="373"/>
    </location>
</feature>
<dbReference type="KEGG" id="dpb:BABL1_gene_413"/>
<evidence type="ECO:0000256" key="4">
    <source>
        <dbReference type="ARBA" id="ARBA00022475"/>
    </source>
</evidence>
<dbReference type="OrthoDB" id="9804874at2"/>
<evidence type="ECO:0000256" key="8">
    <source>
        <dbReference type="RuleBase" id="RU363064"/>
    </source>
</evidence>
<feature type="transmembrane region" description="Helical" evidence="8">
    <location>
        <begin position="20"/>
        <end position="38"/>
    </location>
</feature>
<feature type="transmembrane region" description="Helical" evidence="8">
    <location>
        <begin position="207"/>
        <end position="232"/>
    </location>
</feature>
<keyword evidence="6 8" id="KW-1133">Transmembrane helix</keyword>
<dbReference type="eggNOG" id="COG1115">
    <property type="taxonomic scope" value="Bacteria"/>
</dbReference>
<feature type="transmembrane region" description="Helical" evidence="8">
    <location>
        <begin position="310"/>
        <end position="330"/>
    </location>
</feature>